<evidence type="ECO:0000259" key="2">
    <source>
        <dbReference type="PROSITE" id="PS50158"/>
    </source>
</evidence>
<reference evidence="3" key="1">
    <citation type="submission" date="2023-05" db="EMBL/GenBank/DDBJ databases">
        <title>Genome and transcriptome analyses reveal genes involved in the formation of fine ridges on petal epidermal cells in Hibiscus trionum.</title>
        <authorList>
            <person name="Koshimizu S."/>
            <person name="Masuda S."/>
            <person name="Ishii T."/>
            <person name="Shirasu K."/>
            <person name="Hoshino A."/>
            <person name="Arita M."/>
        </authorList>
    </citation>
    <scope>NUCLEOTIDE SEQUENCE</scope>
    <source>
        <strain evidence="3">Hamamatsu line</strain>
    </source>
</reference>
<dbReference type="GO" id="GO:0008270">
    <property type="term" value="F:zinc ion binding"/>
    <property type="evidence" value="ECO:0007669"/>
    <property type="project" value="UniProtKB-KW"/>
</dbReference>
<dbReference type="EMBL" id="BSYR01000019">
    <property type="protein sequence ID" value="GMI84007.1"/>
    <property type="molecule type" value="Genomic_DNA"/>
</dbReference>
<name>A0A9W7HV31_HIBTR</name>
<keyword evidence="1" id="KW-0862">Zinc</keyword>
<feature type="domain" description="CCHC-type" evidence="2">
    <location>
        <begin position="74"/>
        <end position="89"/>
    </location>
</feature>
<organism evidence="3 4">
    <name type="scientific">Hibiscus trionum</name>
    <name type="common">Flower of an hour</name>
    <dbReference type="NCBI Taxonomy" id="183268"/>
    <lineage>
        <taxon>Eukaryota</taxon>
        <taxon>Viridiplantae</taxon>
        <taxon>Streptophyta</taxon>
        <taxon>Embryophyta</taxon>
        <taxon>Tracheophyta</taxon>
        <taxon>Spermatophyta</taxon>
        <taxon>Magnoliopsida</taxon>
        <taxon>eudicotyledons</taxon>
        <taxon>Gunneridae</taxon>
        <taxon>Pentapetalae</taxon>
        <taxon>rosids</taxon>
        <taxon>malvids</taxon>
        <taxon>Malvales</taxon>
        <taxon>Malvaceae</taxon>
        <taxon>Malvoideae</taxon>
        <taxon>Hibiscus</taxon>
    </lineage>
</organism>
<dbReference type="PANTHER" id="PTHR34222">
    <property type="entry name" value="GAG_PRE-INTEGRS DOMAIN-CONTAINING PROTEIN"/>
    <property type="match status" value="1"/>
</dbReference>
<evidence type="ECO:0000256" key="1">
    <source>
        <dbReference type="PROSITE-ProRule" id="PRU00047"/>
    </source>
</evidence>
<dbReference type="Pfam" id="PF00098">
    <property type="entry name" value="zf-CCHC"/>
    <property type="match status" value="1"/>
</dbReference>
<sequence length="179" mass="20045">MKLRGDFEAIRTNLINKDPVPLLDICVGEILREEQRLITEIVMEQKAQNSVSIHVSYVVQGKSKGGKDITNVQCYSCRGFGHIATDCTKKFYNYCKKMGHIIKDCSIWPPKKSEIAYNILVGSSNGPSSGQSSITPEMVQQMIVYAFSTLSLSCNINSSPKPWYFDSGSSFWKDDREGT</sequence>
<protein>
    <recommendedName>
        <fullName evidence="2">CCHC-type domain-containing protein</fullName>
    </recommendedName>
</protein>
<evidence type="ECO:0000313" key="3">
    <source>
        <dbReference type="EMBL" id="GMI84007.1"/>
    </source>
</evidence>
<dbReference type="SUPFAM" id="SSF57756">
    <property type="entry name" value="Retrovirus zinc finger-like domains"/>
    <property type="match status" value="1"/>
</dbReference>
<dbReference type="InterPro" id="IPR001878">
    <property type="entry name" value="Znf_CCHC"/>
</dbReference>
<dbReference type="Proteomes" id="UP001165190">
    <property type="component" value="Unassembled WGS sequence"/>
</dbReference>
<proteinExistence type="predicted"/>
<evidence type="ECO:0000313" key="4">
    <source>
        <dbReference type="Proteomes" id="UP001165190"/>
    </source>
</evidence>
<comment type="caution">
    <text evidence="3">The sequence shown here is derived from an EMBL/GenBank/DDBJ whole genome shotgun (WGS) entry which is preliminary data.</text>
</comment>
<dbReference type="PANTHER" id="PTHR34222:SF100">
    <property type="entry name" value="CCHC-TYPE DOMAIN-CONTAINING PROTEIN"/>
    <property type="match status" value="1"/>
</dbReference>
<accession>A0A9W7HV31</accession>
<dbReference type="Gene3D" id="4.10.60.10">
    <property type="entry name" value="Zinc finger, CCHC-type"/>
    <property type="match status" value="1"/>
</dbReference>
<dbReference type="SMART" id="SM00343">
    <property type="entry name" value="ZnF_C2HC"/>
    <property type="match status" value="2"/>
</dbReference>
<gene>
    <name evidence="3" type="ORF">HRI_002070100</name>
</gene>
<dbReference type="OrthoDB" id="1706811at2759"/>
<dbReference type="InterPro" id="IPR036875">
    <property type="entry name" value="Znf_CCHC_sf"/>
</dbReference>
<dbReference type="AlphaFoldDB" id="A0A9W7HV31"/>
<keyword evidence="1" id="KW-0863">Zinc-finger</keyword>
<dbReference type="PROSITE" id="PS50158">
    <property type="entry name" value="ZF_CCHC"/>
    <property type="match status" value="1"/>
</dbReference>
<keyword evidence="4" id="KW-1185">Reference proteome</keyword>
<dbReference type="GO" id="GO:0003676">
    <property type="term" value="F:nucleic acid binding"/>
    <property type="evidence" value="ECO:0007669"/>
    <property type="project" value="InterPro"/>
</dbReference>
<keyword evidence="1" id="KW-0479">Metal-binding</keyword>